<dbReference type="InterPro" id="IPR058562">
    <property type="entry name" value="MJ0586_N"/>
</dbReference>
<proteinExistence type="predicted"/>
<feature type="region of interest" description="Disordered" evidence="2">
    <location>
        <begin position="141"/>
        <end position="164"/>
    </location>
</feature>
<name>M1PPH5_9ZZZZ</name>
<dbReference type="SUPFAM" id="SSF47413">
    <property type="entry name" value="lambda repressor-like DNA-binding domains"/>
    <property type="match status" value="1"/>
</dbReference>
<dbReference type="AlphaFoldDB" id="M1PPH5"/>
<dbReference type="EMBL" id="JX684078">
    <property type="protein sequence ID" value="AGF92990.1"/>
    <property type="molecule type" value="Genomic_DNA"/>
</dbReference>
<feature type="region of interest" description="Disordered" evidence="2">
    <location>
        <begin position="41"/>
        <end position="76"/>
    </location>
</feature>
<evidence type="ECO:0000256" key="1">
    <source>
        <dbReference type="SAM" id="Coils"/>
    </source>
</evidence>
<accession>M1PPH5</accession>
<dbReference type="GO" id="GO:0003677">
    <property type="term" value="F:DNA binding"/>
    <property type="evidence" value="ECO:0007669"/>
    <property type="project" value="InterPro"/>
</dbReference>
<feature type="coiled-coil region" evidence="1">
    <location>
        <begin position="86"/>
        <end position="117"/>
    </location>
</feature>
<sequence>MDLMNCELCGKDIPKNQSKTVNVEGSELRVCKSCARHGREVLSKSGGESSRSDILKRIQQRRKKSGSSDIYSSSEKELALDYAERIKDARLNMSMTQEDLAKEINEKKSVIAKLEREDMRPSEDLRRELENTLHIELMEEIEQTSAPKSEEGSALTIGDLIEEE</sequence>
<dbReference type="CDD" id="cd00093">
    <property type="entry name" value="HTH_XRE"/>
    <property type="match status" value="1"/>
</dbReference>
<evidence type="ECO:0000259" key="3">
    <source>
        <dbReference type="PROSITE" id="PS50943"/>
    </source>
</evidence>
<dbReference type="Pfam" id="PF26602">
    <property type="entry name" value="HVO_2718_N"/>
    <property type="match status" value="1"/>
</dbReference>
<keyword evidence="1" id="KW-0175">Coiled coil</keyword>
<organism evidence="4">
    <name type="scientific">uncultured organism</name>
    <dbReference type="NCBI Taxonomy" id="155900"/>
    <lineage>
        <taxon>unclassified sequences</taxon>
        <taxon>environmental samples</taxon>
    </lineage>
</organism>
<dbReference type="PROSITE" id="PS50943">
    <property type="entry name" value="HTH_CROC1"/>
    <property type="match status" value="1"/>
</dbReference>
<feature type="domain" description="HTH cro/C1-type" evidence="3">
    <location>
        <begin position="86"/>
        <end position="141"/>
    </location>
</feature>
<dbReference type="NCBIfam" id="TIGR00270">
    <property type="entry name" value="multiprotein bridging factor aMBF1"/>
    <property type="match status" value="1"/>
</dbReference>
<dbReference type="Gene3D" id="1.10.260.40">
    <property type="entry name" value="lambda repressor-like DNA-binding domains"/>
    <property type="match status" value="1"/>
</dbReference>
<dbReference type="SMART" id="SM00530">
    <property type="entry name" value="HTH_XRE"/>
    <property type="match status" value="1"/>
</dbReference>
<dbReference type="InterPro" id="IPR004451">
    <property type="entry name" value="MJ0586"/>
</dbReference>
<evidence type="ECO:0000256" key="2">
    <source>
        <dbReference type="SAM" id="MobiDB-lite"/>
    </source>
</evidence>
<gene>
    <name evidence="4" type="ORF">FLSS-6_0045</name>
</gene>
<dbReference type="InterPro" id="IPR010982">
    <property type="entry name" value="Lambda_DNA-bd_dom_sf"/>
</dbReference>
<evidence type="ECO:0000313" key="4">
    <source>
        <dbReference type="EMBL" id="AGF92990.1"/>
    </source>
</evidence>
<protein>
    <submittedName>
        <fullName evidence="4">Transcriptional regulator, XRE family</fullName>
    </submittedName>
</protein>
<reference evidence="4" key="1">
    <citation type="journal article" date="2013" name="Syst. Appl. Microbiol.">
        <title>New insights into the archaeal diversity of a hypersaline microbial mat obtained by a metagenomic approach.</title>
        <authorList>
            <person name="Lopez-Lopez A."/>
            <person name="Richter M."/>
            <person name="Pena A."/>
            <person name="Tamames J."/>
            <person name="Rossello-Mora R."/>
        </authorList>
    </citation>
    <scope>NUCLEOTIDE SEQUENCE</scope>
</reference>
<dbReference type="Pfam" id="PF01381">
    <property type="entry name" value="HTH_3"/>
    <property type="match status" value="1"/>
</dbReference>
<dbReference type="InterPro" id="IPR001387">
    <property type="entry name" value="Cro/C1-type_HTH"/>
</dbReference>